<dbReference type="EMBL" id="JBHRSU010000022">
    <property type="protein sequence ID" value="MFC3100639.1"/>
    <property type="molecule type" value="Genomic_DNA"/>
</dbReference>
<accession>A0ABV7ED87</accession>
<comment type="caution">
    <text evidence="1">The sequence shown here is derived from an EMBL/GenBank/DDBJ whole genome shotgun (WGS) entry which is preliminary data.</text>
</comment>
<organism evidence="1 2">
    <name type="scientific">Alteraurantiacibacter lauratis</name>
    <dbReference type="NCBI Taxonomy" id="2054627"/>
    <lineage>
        <taxon>Bacteria</taxon>
        <taxon>Pseudomonadati</taxon>
        <taxon>Pseudomonadota</taxon>
        <taxon>Alphaproteobacteria</taxon>
        <taxon>Sphingomonadales</taxon>
        <taxon>Erythrobacteraceae</taxon>
        <taxon>Alteraurantiacibacter</taxon>
    </lineage>
</organism>
<dbReference type="RefSeq" id="WP_188236026.1">
    <property type="nucleotide sequence ID" value="NZ_JBANRN010000022.1"/>
</dbReference>
<proteinExistence type="predicted"/>
<sequence length="147" mass="14875">MSPWRSLLPMGAGLILLALAALVLWQFGAARKAEGEARAAAEAAARWQAALEAQTRQITALEAAAAARASAASTAHALTREKLQPIIIHSLEEARTHETTPAGAVLCLDAGRVQSIEASAAALGLEGAAAPGGGAAALHAHPAPDRP</sequence>
<evidence type="ECO:0000313" key="1">
    <source>
        <dbReference type="EMBL" id="MFC3100639.1"/>
    </source>
</evidence>
<name>A0ABV7ED87_9SPHN</name>
<dbReference type="Proteomes" id="UP001595378">
    <property type="component" value="Unassembled WGS sequence"/>
</dbReference>
<evidence type="ECO:0000313" key="2">
    <source>
        <dbReference type="Proteomes" id="UP001595378"/>
    </source>
</evidence>
<reference evidence="2" key="1">
    <citation type="journal article" date="2019" name="Int. J. Syst. Evol. Microbiol.">
        <title>The Global Catalogue of Microorganisms (GCM) 10K type strain sequencing project: providing services to taxonomists for standard genome sequencing and annotation.</title>
        <authorList>
            <consortium name="The Broad Institute Genomics Platform"/>
            <consortium name="The Broad Institute Genome Sequencing Center for Infectious Disease"/>
            <person name="Wu L."/>
            <person name="Ma J."/>
        </authorList>
    </citation>
    <scope>NUCLEOTIDE SEQUENCE [LARGE SCALE GENOMIC DNA]</scope>
    <source>
        <strain evidence="2">KCTC 52606</strain>
    </source>
</reference>
<gene>
    <name evidence="1" type="ORF">ACFODK_07055</name>
</gene>
<keyword evidence="2" id="KW-1185">Reference proteome</keyword>
<protein>
    <submittedName>
        <fullName evidence="1">Uncharacterized protein</fullName>
    </submittedName>
</protein>